<feature type="transmembrane region" description="Helical" evidence="1">
    <location>
        <begin position="108"/>
        <end position="125"/>
    </location>
</feature>
<keyword evidence="3" id="KW-1185">Reference proteome</keyword>
<evidence type="ECO:0000313" key="2">
    <source>
        <dbReference type="EMBL" id="WMV17274.1"/>
    </source>
</evidence>
<protein>
    <submittedName>
        <fullName evidence="2">Uncharacterized protein</fullName>
    </submittedName>
</protein>
<keyword evidence="1" id="KW-1133">Transmembrane helix</keyword>
<reference evidence="2" key="1">
    <citation type="submission" date="2023-08" db="EMBL/GenBank/DDBJ databases">
        <title>A de novo genome assembly of Solanum verrucosum Schlechtendal, a Mexican diploid species geographically isolated from the other diploid A-genome species in potato relatives.</title>
        <authorList>
            <person name="Hosaka K."/>
        </authorList>
    </citation>
    <scope>NUCLEOTIDE SEQUENCE</scope>
    <source>
        <tissue evidence="2">Young leaves</tissue>
    </source>
</reference>
<gene>
    <name evidence="2" type="ORF">MTR67_010659</name>
</gene>
<organism evidence="2 3">
    <name type="scientific">Solanum verrucosum</name>
    <dbReference type="NCBI Taxonomy" id="315347"/>
    <lineage>
        <taxon>Eukaryota</taxon>
        <taxon>Viridiplantae</taxon>
        <taxon>Streptophyta</taxon>
        <taxon>Embryophyta</taxon>
        <taxon>Tracheophyta</taxon>
        <taxon>Spermatophyta</taxon>
        <taxon>Magnoliopsida</taxon>
        <taxon>eudicotyledons</taxon>
        <taxon>Gunneridae</taxon>
        <taxon>Pentapetalae</taxon>
        <taxon>asterids</taxon>
        <taxon>lamiids</taxon>
        <taxon>Solanales</taxon>
        <taxon>Solanaceae</taxon>
        <taxon>Solanoideae</taxon>
        <taxon>Solaneae</taxon>
        <taxon>Solanum</taxon>
    </lineage>
</organism>
<evidence type="ECO:0000256" key="1">
    <source>
        <dbReference type="SAM" id="Phobius"/>
    </source>
</evidence>
<keyword evidence="1" id="KW-0812">Transmembrane</keyword>
<accession>A0AAF0TFW2</accession>
<evidence type="ECO:0000313" key="3">
    <source>
        <dbReference type="Proteomes" id="UP001234989"/>
    </source>
</evidence>
<name>A0AAF0TFW2_SOLVR</name>
<dbReference type="AlphaFoldDB" id="A0AAF0TFW2"/>
<sequence length="171" mass="19428">MDLKLEWLSCAQEYLKEFDLFVLYSGTNNIGRDTLMRILFLCYDGSFIVLKENLGQTLDEGEALDQKSMFQQKDDHSGKQKAESRIELQLYCTSSQCHIPPLSIQRSLVIVLFLLLVVALSSFYLEKVTAVNSSFLFSFPFRHLVSEFVPGQSIYTGGALCLLSPQKNCTY</sequence>
<dbReference type="EMBL" id="CP133613">
    <property type="protein sequence ID" value="WMV17274.1"/>
    <property type="molecule type" value="Genomic_DNA"/>
</dbReference>
<dbReference type="Proteomes" id="UP001234989">
    <property type="component" value="Chromosome 2"/>
</dbReference>
<keyword evidence="1" id="KW-0472">Membrane</keyword>
<proteinExistence type="predicted"/>